<comment type="similarity">
    <text evidence="3">Belongs to the UbiH/COQ6 family.</text>
</comment>
<dbReference type="InterPro" id="IPR018168">
    <property type="entry name" value="Ubi_Hdrlase_CS"/>
</dbReference>
<keyword evidence="8" id="KW-0472">Membrane</keyword>
<dbReference type="UniPathway" id="UPA00232"/>
<dbReference type="Pfam" id="PF01494">
    <property type="entry name" value="FAD_binding_3"/>
    <property type="match status" value="1"/>
</dbReference>
<evidence type="ECO:0000313" key="11">
    <source>
        <dbReference type="Proteomes" id="UP000288293"/>
    </source>
</evidence>
<dbReference type="InterPro" id="IPR002938">
    <property type="entry name" value="FAD-bd"/>
</dbReference>
<keyword evidence="7" id="KW-0503">Monooxygenase</keyword>
<dbReference type="GO" id="GO:0019168">
    <property type="term" value="F:2-polyprenylphenol 6-hydroxylase activity"/>
    <property type="evidence" value="ECO:0007669"/>
    <property type="project" value="TreeGrafter"/>
</dbReference>
<organism evidence="10 11">
    <name type="scientific">Aliidiomarina minuta</name>
    <dbReference type="NCBI Taxonomy" id="880057"/>
    <lineage>
        <taxon>Bacteria</taxon>
        <taxon>Pseudomonadati</taxon>
        <taxon>Pseudomonadota</taxon>
        <taxon>Gammaproteobacteria</taxon>
        <taxon>Alteromonadales</taxon>
        <taxon>Idiomarinaceae</taxon>
        <taxon>Aliidiomarina</taxon>
    </lineage>
</organism>
<keyword evidence="6" id="KW-0560">Oxidoreductase</keyword>
<sequence>MALHRTQVVIVGGGMIGLSLAIALRQQKKNVVLIERRAKTADIPEQLQLRVSAISEGSRNWLQALGVWSQLPADRLGPYQGMEVWDKDSSGRISFSAEEAQLQNLGHIVENAVLEAVLWQQAETLGVQLISEVEHEAPELSAQDVSLSLSNGDIVLAQLLVAADGAQSKLREQAGTPVTFKDYEQQGLVATIRTAQPHNGIARQAFMPGGPLALLPMADPHLCSIVWSLPTLKAQSYAEESEADFVKRLAVASDSILGIPELVSERQNFPLRMRYAERWVSGRQVLVGDAAHTIHPLAGQGANLGLGDVETLANMLGQLGTLNGVWDDVELKRCLQGFQRARKAAAVQQIATMEAFHQLFRTANPVLKLMRGIGLKTVNAQPLLKRFFMQQASR</sequence>
<dbReference type="InterPro" id="IPR051205">
    <property type="entry name" value="UbiH/COQ6_monooxygenase"/>
</dbReference>
<dbReference type="GO" id="GO:0006744">
    <property type="term" value="P:ubiquinone biosynthetic process"/>
    <property type="evidence" value="ECO:0007669"/>
    <property type="project" value="UniProtKB-UniPathway"/>
</dbReference>
<comment type="caution">
    <text evidence="10">The sequence shown here is derived from an EMBL/GenBank/DDBJ whole genome shotgun (WGS) entry which is preliminary data.</text>
</comment>
<name>A0A432W4P9_9GAMM</name>
<evidence type="ECO:0000256" key="8">
    <source>
        <dbReference type="SAM" id="Phobius"/>
    </source>
</evidence>
<keyword evidence="4" id="KW-0285">Flavoprotein</keyword>
<comment type="cofactor">
    <cofactor evidence="1">
        <name>FAD</name>
        <dbReference type="ChEBI" id="CHEBI:57692"/>
    </cofactor>
</comment>
<evidence type="ECO:0000256" key="3">
    <source>
        <dbReference type="ARBA" id="ARBA00005349"/>
    </source>
</evidence>
<dbReference type="GO" id="GO:0071949">
    <property type="term" value="F:FAD binding"/>
    <property type="evidence" value="ECO:0007669"/>
    <property type="project" value="InterPro"/>
</dbReference>
<dbReference type="PANTHER" id="PTHR43876">
    <property type="entry name" value="UBIQUINONE BIOSYNTHESIS MONOOXYGENASE COQ6, MITOCHONDRIAL"/>
    <property type="match status" value="1"/>
</dbReference>
<evidence type="ECO:0000259" key="9">
    <source>
        <dbReference type="Pfam" id="PF01494"/>
    </source>
</evidence>
<dbReference type="Proteomes" id="UP000288293">
    <property type="component" value="Unassembled WGS sequence"/>
</dbReference>
<dbReference type="AlphaFoldDB" id="A0A432W4P9"/>
<evidence type="ECO:0000256" key="5">
    <source>
        <dbReference type="ARBA" id="ARBA00022827"/>
    </source>
</evidence>
<reference evidence="10 11" key="1">
    <citation type="journal article" date="2011" name="Front. Microbiol.">
        <title>Genomic signatures of strain selection and enhancement in Bacillus atrophaeus var. globigii, a historical biowarfare simulant.</title>
        <authorList>
            <person name="Gibbons H.S."/>
            <person name="Broomall S.M."/>
            <person name="McNew L.A."/>
            <person name="Daligault H."/>
            <person name="Chapman C."/>
            <person name="Bruce D."/>
            <person name="Karavis M."/>
            <person name="Krepps M."/>
            <person name="McGregor P.A."/>
            <person name="Hong C."/>
            <person name="Park K.H."/>
            <person name="Akmal A."/>
            <person name="Feldman A."/>
            <person name="Lin J.S."/>
            <person name="Chang W.E."/>
            <person name="Higgs B.W."/>
            <person name="Demirev P."/>
            <person name="Lindquist J."/>
            <person name="Liem A."/>
            <person name="Fochler E."/>
            <person name="Read T.D."/>
            <person name="Tapia R."/>
            <person name="Johnson S."/>
            <person name="Bishop-Lilly K.A."/>
            <person name="Detter C."/>
            <person name="Han C."/>
            <person name="Sozhamannan S."/>
            <person name="Rosenzweig C.N."/>
            <person name="Skowronski E.W."/>
        </authorList>
    </citation>
    <scope>NUCLEOTIDE SEQUENCE [LARGE SCALE GENOMIC DNA]</scope>
    <source>
        <strain evidence="10 11">MLST1</strain>
    </source>
</reference>
<evidence type="ECO:0000256" key="2">
    <source>
        <dbReference type="ARBA" id="ARBA00004749"/>
    </source>
</evidence>
<evidence type="ECO:0000256" key="6">
    <source>
        <dbReference type="ARBA" id="ARBA00023002"/>
    </source>
</evidence>
<dbReference type="PROSITE" id="PS01304">
    <property type="entry name" value="UBIH"/>
    <property type="match status" value="1"/>
</dbReference>
<gene>
    <name evidence="10" type="ORF">CWE09_11290</name>
</gene>
<proteinExistence type="inferred from homology"/>
<protein>
    <recommendedName>
        <fullName evidence="9">FAD-binding domain-containing protein</fullName>
    </recommendedName>
</protein>
<dbReference type="InterPro" id="IPR036188">
    <property type="entry name" value="FAD/NAD-bd_sf"/>
</dbReference>
<keyword evidence="5" id="KW-0274">FAD</keyword>
<accession>A0A432W4P9</accession>
<comment type="pathway">
    <text evidence="2">Cofactor biosynthesis; ubiquinone biosynthesis.</text>
</comment>
<dbReference type="SUPFAM" id="SSF51905">
    <property type="entry name" value="FAD/NAD(P)-binding domain"/>
    <property type="match status" value="1"/>
</dbReference>
<keyword evidence="8" id="KW-0812">Transmembrane</keyword>
<evidence type="ECO:0000256" key="1">
    <source>
        <dbReference type="ARBA" id="ARBA00001974"/>
    </source>
</evidence>
<keyword evidence="11" id="KW-1185">Reference proteome</keyword>
<dbReference type="PANTHER" id="PTHR43876:SF7">
    <property type="entry name" value="UBIQUINONE BIOSYNTHESIS MONOOXYGENASE COQ6, MITOCHONDRIAL"/>
    <property type="match status" value="1"/>
</dbReference>
<feature type="transmembrane region" description="Helical" evidence="8">
    <location>
        <begin position="6"/>
        <end position="24"/>
    </location>
</feature>
<dbReference type="NCBIfam" id="TIGR01988">
    <property type="entry name" value="Ubi-OHases"/>
    <property type="match status" value="1"/>
</dbReference>
<dbReference type="RefSeq" id="WP_126804142.1">
    <property type="nucleotide sequence ID" value="NZ_PIPL01000002.1"/>
</dbReference>
<dbReference type="Gene3D" id="3.50.50.60">
    <property type="entry name" value="FAD/NAD(P)-binding domain"/>
    <property type="match status" value="2"/>
</dbReference>
<feature type="domain" description="FAD-binding" evidence="9">
    <location>
        <begin position="5"/>
        <end position="318"/>
    </location>
</feature>
<keyword evidence="8" id="KW-1133">Transmembrane helix</keyword>
<dbReference type="OrthoDB" id="9769565at2"/>
<evidence type="ECO:0000313" key="10">
    <source>
        <dbReference type="EMBL" id="RUO24439.1"/>
    </source>
</evidence>
<dbReference type="PRINTS" id="PR00420">
    <property type="entry name" value="RNGMNOXGNASE"/>
</dbReference>
<dbReference type="InterPro" id="IPR010971">
    <property type="entry name" value="UbiH/COQ6"/>
</dbReference>
<evidence type="ECO:0000256" key="4">
    <source>
        <dbReference type="ARBA" id="ARBA00022630"/>
    </source>
</evidence>
<dbReference type="EMBL" id="PIPL01000002">
    <property type="protein sequence ID" value="RUO24439.1"/>
    <property type="molecule type" value="Genomic_DNA"/>
</dbReference>
<evidence type="ECO:0000256" key="7">
    <source>
        <dbReference type="ARBA" id="ARBA00023033"/>
    </source>
</evidence>